<comment type="caution">
    <text evidence="2">The sequence shown here is derived from an EMBL/GenBank/DDBJ whole genome shotgun (WGS) entry which is preliminary data.</text>
</comment>
<evidence type="ECO:0000313" key="2">
    <source>
        <dbReference type="EMBL" id="KAH0535897.1"/>
    </source>
</evidence>
<dbReference type="AlphaFoldDB" id="A0AAV7HZV3"/>
<proteinExistence type="predicted"/>
<organism evidence="2 3">
    <name type="scientific">Cotesia glomerata</name>
    <name type="common">Lepidopteran parasitic wasp</name>
    <name type="synonym">Apanteles glomeratus</name>
    <dbReference type="NCBI Taxonomy" id="32391"/>
    <lineage>
        <taxon>Eukaryota</taxon>
        <taxon>Metazoa</taxon>
        <taxon>Ecdysozoa</taxon>
        <taxon>Arthropoda</taxon>
        <taxon>Hexapoda</taxon>
        <taxon>Insecta</taxon>
        <taxon>Pterygota</taxon>
        <taxon>Neoptera</taxon>
        <taxon>Endopterygota</taxon>
        <taxon>Hymenoptera</taxon>
        <taxon>Apocrita</taxon>
        <taxon>Ichneumonoidea</taxon>
        <taxon>Braconidae</taxon>
        <taxon>Microgastrinae</taxon>
        <taxon>Cotesia</taxon>
    </lineage>
</organism>
<evidence type="ECO:0000256" key="1">
    <source>
        <dbReference type="SAM" id="MobiDB-lite"/>
    </source>
</evidence>
<keyword evidence="3" id="KW-1185">Reference proteome</keyword>
<protein>
    <submittedName>
        <fullName evidence="2">Uncharacterized protein</fullName>
    </submittedName>
</protein>
<sequence length="250" mass="27592">MLDLKSTGTTAAELPRTTAFTNLSMLFADASSSYKGGWSHATSPGPGQAITIASGESLALILMASLYLEAYQPQSGSLWFSWSFKRTFYLTLSADSSPLSGLDLWSAIFAHIQHFHILSGAASAHRPHLQSAAVPAAGVQVNRKFTSDSTRDNHPKIRAVPAGSYKRLLLLLILPLSPFDPPKGPLTRYLCIGTRIPLVFHRDAQRGYKPPQATRISPPWTEQFTNGDYKRRKRKRRSFVTAATKSFDWV</sequence>
<name>A0AAV7HZV3_COTGL</name>
<gene>
    <name evidence="2" type="ORF">KQX54_019925</name>
</gene>
<accession>A0AAV7HZV3</accession>
<evidence type="ECO:0000313" key="3">
    <source>
        <dbReference type="Proteomes" id="UP000826195"/>
    </source>
</evidence>
<feature type="region of interest" description="Disordered" evidence="1">
    <location>
        <begin position="207"/>
        <end position="231"/>
    </location>
</feature>
<dbReference type="EMBL" id="JAHXZJ010002982">
    <property type="protein sequence ID" value="KAH0535897.1"/>
    <property type="molecule type" value="Genomic_DNA"/>
</dbReference>
<dbReference type="Proteomes" id="UP000826195">
    <property type="component" value="Unassembled WGS sequence"/>
</dbReference>
<reference evidence="2 3" key="1">
    <citation type="journal article" date="2021" name="J. Hered.">
        <title>A chromosome-level genome assembly of the parasitoid wasp, Cotesia glomerata (Hymenoptera: Braconidae).</title>
        <authorList>
            <person name="Pinto B.J."/>
            <person name="Weis J.J."/>
            <person name="Gamble T."/>
            <person name="Ode P.J."/>
            <person name="Paul R."/>
            <person name="Zaspel J.M."/>
        </authorList>
    </citation>
    <scope>NUCLEOTIDE SEQUENCE [LARGE SCALE GENOMIC DNA]</scope>
    <source>
        <strain evidence="2">CgM1</strain>
    </source>
</reference>